<evidence type="ECO:0000313" key="3">
    <source>
        <dbReference type="Proteomes" id="UP000217758"/>
    </source>
</evidence>
<sequence>MIHYLKSEWLRLKRNKLILIFIVLDLLLFSYLFYKKKALPSASKIFMMVNLFFVSCSFVLSFGEILEKGIIRYYLEYVPNRFKFINYILLKYVGLLLLVCMFSMSLMSGDIADQFLVYLIFSLLYLMVNTIIIINIGKAGIGLLLSIISLWILPDLVNYIFSKTGLFNIQLAYYLSPSTFQSIGTIYNLLIPFLYIFFFI</sequence>
<dbReference type="EMBL" id="AP014612">
    <property type="protein sequence ID" value="BAQ23360.1"/>
    <property type="molecule type" value="Genomic_DNA"/>
</dbReference>
<accession>A0A1L7LGU9</accession>
<organism evidence="2 3">
    <name type="scientific">Streptococcus troglodytae</name>
    <dbReference type="NCBI Taxonomy" id="1111760"/>
    <lineage>
        <taxon>Bacteria</taxon>
        <taxon>Bacillati</taxon>
        <taxon>Bacillota</taxon>
        <taxon>Bacilli</taxon>
        <taxon>Lactobacillales</taxon>
        <taxon>Streptococcaceae</taxon>
        <taxon>Streptococcus</taxon>
    </lineage>
</organism>
<evidence type="ECO:0000313" key="2">
    <source>
        <dbReference type="EMBL" id="BAQ23360.1"/>
    </source>
</evidence>
<keyword evidence="3" id="KW-1185">Reference proteome</keyword>
<feature type="transmembrane region" description="Helical" evidence="1">
    <location>
        <begin position="115"/>
        <end position="134"/>
    </location>
</feature>
<keyword evidence="1" id="KW-1133">Transmembrane helix</keyword>
<feature type="transmembrane region" description="Helical" evidence="1">
    <location>
        <begin position="45"/>
        <end position="66"/>
    </location>
</feature>
<dbReference type="KEGG" id="strg:SRT_00990"/>
<dbReference type="Proteomes" id="UP000217758">
    <property type="component" value="Chromosome"/>
</dbReference>
<feature type="transmembrane region" description="Helical" evidence="1">
    <location>
        <begin position="141"/>
        <end position="161"/>
    </location>
</feature>
<keyword evidence="1" id="KW-0472">Membrane</keyword>
<proteinExistence type="predicted"/>
<feature type="transmembrane region" description="Helical" evidence="1">
    <location>
        <begin position="181"/>
        <end position="199"/>
    </location>
</feature>
<feature type="transmembrane region" description="Helical" evidence="1">
    <location>
        <begin position="87"/>
        <end position="109"/>
    </location>
</feature>
<keyword evidence="1" id="KW-0812">Transmembrane</keyword>
<gene>
    <name evidence="2" type="ORF">SRT_00990</name>
</gene>
<reference evidence="2 3" key="1">
    <citation type="journal article" date="2016" name="Microbiol. Immunol.">
        <title>Complete genome sequence of Streptococcus troglodytae TKU31 isolated from the oral cavity of a chimpanzee (Pan troglodytes).</title>
        <authorList>
            <person name="Okamoto M."/>
            <person name="Naito M."/>
            <person name="Miyanohara M."/>
            <person name="Imai S."/>
            <person name="Nomura Y."/>
            <person name="Saito W."/>
            <person name="Momoi Y."/>
            <person name="Takada K."/>
            <person name="Miyabe-Nishiwaki T."/>
            <person name="Tomonaga M."/>
            <person name="Hanada N."/>
        </authorList>
    </citation>
    <scope>NUCLEOTIDE SEQUENCE [LARGE SCALE GENOMIC DNA]</scope>
    <source>
        <strain evidence="3">TKU 31</strain>
    </source>
</reference>
<name>A0A1L7LGU9_9STRE</name>
<dbReference type="AlphaFoldDB" id="A0A1L7LGU9"/>
<protein>
    <submittedName>
        <fullName evidence="2">Uncharacterized protein</fullName>
    </submittedName>
</protein>
<feature type="transmembrane region" description="Helical" evidence="1">
    <location>
        <begin position="16"/>
        <end position="33"/>
    </location>
</feature>
<dbReference type="RefSeq" id="WP_128832688.1">
    <property type="nucleotide sequence ID" value="NZ_AP014612.1"/>
</dbReference>
<evidence type="ECO:0000256" key="1">
    <source>
        <dbReference type="SAM" id="Phobius"/>
    </source>
</evidence>